<dbReference type="EMBL" id="CP130953">
    <property type="protein sequence ID" value="WLF47032.1"/>
    <property type="molecule type" value="Genomic_DNA"/>
</dbReference>
<evidence type="ECO:0000313" key="5">
    <source>
        <dbReference type="EMBL" id="MCZ4587893.1"/>
    </source>
</evidence>
<feature type="domain" description="HTH marR-type" evidence="4">
    <location>
        <begin position="12"/>
        <end position="146"/>
    </location>
</feature>
<evidence type="ECO:0000313" key="6">
    <source>
        <dbReference type="EMBL" id="WLF47032.1"/>
    </source>
</evidence>
<dbReference type="Pfam" id="PF12802">
    <property type="entry name" value="MarR_2"/>
    <property type="match status" value="1"/>
</dbReference>
<dbReference type="SUPFAM" id="SSF46785">
    <property type="entry name" value="Winged helix' DNA-binding domain"/>
    <property type="match status" value="1"/>
</dbReference>
<dbReference type="Proteomes" id="UP001066327">
    <property type="component" value="Unassembled WGS sequence"/>
</dbReference>
<keyword evidence="2" id="KW-0238">DNA-binding</keyword>
<keyword evidence="3" id="KW-0804">Transcription</keyword>
<dbReference type="InterPro" id="IPR036388">
    <property type="entry name" value="WH-like_DNA-bd_sf"/>
</dbReference>
<keyword evidence="7" id="KW-1185">Reference proteome</keyword>
<dbReference type="GO" id="GO:0003677">
    <property type="term" value="F:DNA binding"/>
    <property type="evidence" value="ECO:0007669"/>
    <property type="project" value="UniProtKB-KW"/>
</dbReference>
<dbReference type="InterPro" id="IPR039422">
    <property type="entry name" value="MarR/SlyA-like"/>
</dbReference>
<dbReference type="PANTHER" id="PTHR33164">
    <property type="entry name" value="TRANSCRIPTIONAL REGULATOR, MARR FAMILY"/>
    <property type="match status" value="1"/>
</dbReference>
<dbReference type="GO" id="GO:0003700">
    <property type="term" value="F:DNA-binding transcription factor activity"/>
    <property type="evidence" value="ECO:0007669"/>
    <property type="project" value="InterPro"/>
</dbReference>
<reference evidence="5" key="1">
    <citation type="submission" date="2022-12" db="EMBL/GenBank/DDBJ databases">
        <authorList>
            <person name="Krivoruchko A.V."/>
            <person name="Elkin A."/>
        </authorList>
    </citation>
    <scope>NUCLEOTIDE SEQUENCE</scope>
    <source>
        <strain evidence="5">IEGM 249</strain>
    </source>
</reference>
<dbReference type="GO" id="GO:0006950">
    <property type="term" value="P:response to stress"/>
    <property type="evidence" value="ECO:0007669"/>
    <property type="project" value="TreeGrafter"/>
</dbReference>
<evidence type="ECO:0000256" key="1">
    <source>
        <dbReference type="ARBA" id="ARBA00023015"/>
    </source>
</evidence>
<dbReference type="InterPro" id="IPR036390">
    <property type="entry name" value="WH_DNA-bd_sf"/>
</dbReference>
<dbReference type="RefSeq" id="WP_054248283.1">
    <property type="nucleotide sequence ID" value="NZ_CP130953.1"/>
</dbReference>
<evidence type="ECO:0000313" key="7">
    <source>
        <dbReference type="Proteomes" id="UP001066327"/>
    </source>
</evidence>
<name>A0AAX3YGA0_RHOOP</name>
<accession>A0AAX3YGA0</accession>
<reference evidence="6" key="2">
    <citation type="submission" date="2023-07" db="EMBL/GenBank/DDBJ databases">
        <title>Genomic analysis of Rhodococcus opacus VOC-14 with glycol ethers degradation activity.</title>
        <authorList>
            <person name="Narkevich D.A."/>
            <person name="Hlushen A.M."/>
            <person name="Akhremchuk A.E."/>
            <person name="Sikolenko M.A."/>
            <person name="Valentovich L.N."/>
        </authorList>
    </citation>
    <scope>NUCLEOTIDE SEQUENCE</scope>
    <source>
        <strain evidence="6">VOC-14</strain>
    </source>
</reference>
<dbReference type="PROSITE" id="PS50995">
    <property type="entry name" value="HTH_MARR_2"/>
    <property type="match status" value="1"/>
</dbReference>
<evidence type="ECO:0000256" key="3">
    <source>
        <dbReference type="ARBA" id="ARBA00023163"/>
    </source>
</evidence>
<dbReference type="Proteomes" id="UP001231166">
    <property type="component" value="Chromosome"/>
</dbReference>
<protein>
    <submittedName>
        <fullName evidence="6">MarR family transcriptional regulator</fullName>
    </submittedName>
</protein>
<organism evidence="6 8">
    <name type="scientific">Rhodococcus opacus</name>
    <name type="common">Nocardia opaca</name>
    <dbReference type="NCBI Taxonomy" id="37919"/>
    <lineage>
        <taxon>Bacteria</taxon>
        <taxon>Bacillati</taxon>
        <taxon>Actinomycetota</taxon>
        <taxon>Actinomycetes</taxon>
        <taxon>Mycobacteriales</taxon>
        <taxon>Nocardiaceae</taxon>
        <taxon>Rhodococcus</taxon>
    </lineage>
</organism>
<proteinExistence type="predicted"/>
<keyword evidence="1" id="KW-0805">Transcription regulation</keyword>
<dbReference type="AlphaFoldDB" id="A0AAX3YGA0"/>
<dbReference type="InterPro" id="IPR000835">
    <property type="entry name" value="HTH_MarR-typ"/>
</dbReference>
<evidence type="ECO:0000256" key="2">
    <source>
        <dbReference type="ARBA" id="ARBA00023125"/>
    </source>
</evidence>
<dbReference type="Gene3D" id="1.10.10.10">
    <property type="entry name" value="Winged helix-like DNA-binding domain superfamily/Winged helix DNA-binding domain"/>
    <property type="match status" value="1"/>
</dbReference>
<dbReference type="EMBL" id="JAPWIS010000018">
    <property type="protein sequence ID" value="MCZ4587893.1"/>
    <property type="molecule type" value="Genomic_DNA"/>
</dbReference>
<dbReference type="SMART" id="SM00347">
    <property type="entry name" value="HTH_MARR"/>
    <property type="match status" value="1"/>
</dbReference>
<gene>
    <name evidence="5" type="ORF">O4328_30095</name>
    <name evidence="6" type="ORF">Q5707_35075</name>
</gene>
<evidence type="ECO:0000259" key="4">
    <source>
        <dbReference type="PROSITE" id="PS50995"/>
    </source>
</evidence>
<evidence type="ECO:0000313" key="8">
    <source>
        <dbReference type="Proteomes" id="UP001231166"/>
    </source>
</evidence>
<dbReference type="PANTHER" id="PTHR33164:SF64">
    <property type="entry name" value="TRANSCRIPTIONAL REGULATOR SLYA"/>
    <property type="match status" value="1"/>
</dbReference>
<sequence>MAERQIPDEDRPESLAASLTRASRRLAADIDTALKPHGLALDHWLVLESLARERGLTMADLIVRTAANGATLTRIVDRLVSTAAVYREVDSVDRRKVRVYLSARGRALYRRLATVVEEHERIFLGGNHLPEAAVHRLCSAFPPVTEVRAEHR</sequence>